<evidence type="ECO:0000259" key="7">
    <source>
        <dbReference type="PROSITE" id="PS51032"/>
    </source>
</evidence>
<feature type="region of interest" description="Disordered" evidence="6">
    <location>
        <begin position="352"/>
        <end position="409"/>
    </location>
</feature>
<dbReference type="SUPFAM" id="SSF54171">
    <property type="entry name" value="DNA-binding domain"/>
    <property type="match status" value="5"/>
</dbReference>
<evidence type="ECO:0000256" key="1">
    <source>
        <dbReference type="ARBA" id="ARBA00004123"/>
    </source>
</evidence>
<feature type="region of interest" description="Disordered" evidence="6">
    <location>
        <begin position="255"/>
        <end position="281"/>
    </location>
</feature>
<feature type="domain" description="AP2/ERF" evidence="7">
    <location>
        <begin position="554"/>
        <end position="609"/>
    </location>
</feature>
<keyword evidence="5" id="KW-0539">Nucleus</keyword>
<gene>
    <name evidence="8" type="primary">g10182</name>
    <name evidence="8" type="ORF">VP750_LOCUS9159</name>
</gene>
<comment type="caution">
    <text evidence="8">The sequence shown here is derived from an EMBL/GenBank/DDBJ whole genome shotgun (WGS) entry which is preliminary data.</text>
</comment>
<evidence type="ECO:0000256" key="3">
    <source>
        <dbReference type="ARBA" id="ARBA00023125"/>
    </source>
</evidence>
<accession>A0ABP1G9C5</accession>
<feature type="compositionally biased region" description="Basic and acidic residues" evidence="6">
    <location>
        <begin position="725"/>
        <end position="734"/>
    </location>
</feature>
<dbReference type="InterPro" id="IPR036955">
    <property type="entry name" value="AP2/ERF_dom_sf"/>
</dbReference>
<comment type="subcellular location">
    <subcellularLocation>
        <location evidence="1">Nucleus</location>
    </subcellularLocation>
</comment>
<dbReference type="InterPro" id="IPR001471">
    <property type="entry name" value="AP2/ERF_dom"/>
</dbReference>
<dbReference type="CDD" id="cd00018">
    <property type="entry name" value="AP2"/>
    <property type="match status" value="3"/>
</dbReference>
<dbReference type="InterPro" id="IPR016177">
    <property type="entry name" value="DNA-bd_dom_sf"/>
</dbReference>
<proteinExistence type="predicted"/>
<evidence type="ECO:0000256" key="6">
    <source>
        <dbReference type="SAM" id="MobiDB-lite"/>
    </source>
</evidence>
<dbReference type="PROSITE" id="PS51032">
    <property type="entry name" value="AP2_ERF"/>
    <property type="match status" value="5"/>
</dbReference>
<protein>
    <submittedName>
        <fullName evidence="8">G10182 protein</fullName>
    </submittedName>
</protein>
<evidence type="ECO:0000256" key="5">
    <source>
        <dbReference type="ARBA" id="ARBA00023242"/>
    </source>
</evidence>
<feature type="domain" description="AP2/ERF" evidence="7">
    <location>
        <begin position="416"/>
        <end position="472"/>
    </location>
</feature>
<evidence type="ECO:0000313" key="8">
    <source>
        <dbReference type="EMBL" id="CAL5227253.1"/>
    </source>
</evidence>
<evidence type="ECO:0000256" key="4">
    <source>
        <dbReference type="ARBA" id="ARBA00023163"/>
    </source>
</evidence>
<feature type="region of interest" description="Disordered" evidence="6">
    <location>
        <begin position="689"/>
        <end position="734"/>
    </location>
</feature>
<feature type="domain" description="AP2/ERF" evidence="7">
    <location>
        <begin position="74"/>
        <end position="130"/>
    </location>
</feature>
<dbReference type="SMART" id="SM00380">
    <property type="entry name" value="AP2"/>
    <property type="match status" value="5"/>
</dbReference>
<keyword evidence="3" id="KW-0238">DNA-binding</keyword>
<keyword evidence="2" id="KW-0805">Transcription regulation</keyword>
<dbReference type="PANTHER" id="PTHR31677">
    <property type="entry name" value="AP2 DOMAIN CLASS TRANSCRIPTION FACTOR"/>
    <property type="match status" value="1"/>
</dbReference>
<organism evidence="8 9">
    <name type="scientific">Coccomyxa viridis</name>
    <dbReference type="NCBI Taxonomy" id="1274662"/>
    <lineage>
        <taxon>Eukaryota</taxon>
        <taxon>Viridiplantae</taxon>
        <taxon>Chlorophyta</taxon>
        <taxon>core chlorophytes</taxon>
        <taxon>Trebouxiophyceae</taxon>
        <taxon>Trebouxiophyceae incertae sedis</taxon>
        <taxon>Coccomyxaceae</taxon>
        <taxon>Coccomyxa</taxon>
    </lineage>
</organism>
<feature type="domain" description="AP2/ERF" evidence="7">
    <location>
        <begin position="287"/>
        <end position="337"/>
    </location>
</feature>
<feature type="compositionally biased region" description="Polar residues" evidence="6">
    <location>
        <begin position="368"/>
        <end position="398"/>
    </location>
</feature>
<feature type="domain" description="AP2/ERF" evidence="7">
    <location>
        <begin position="133"/>
        <end position="213"/>
    </location>
</feature>
<reference evidence="8 9" key="1">
    <citation type="submission" date="2024-06" db="EMBL/GenBank/DDBJ databases">
        <authorList>
            <person name="Kraege A."/>
            <person name="Thomma B."/>
        </authorList>
    </citation>
    <scope>NUCLEOTIDE SEQUENCE [LARGE SCALE GENOMIC DNA]</scope>
</reference>
<keyword evidence="9" id="KW-1185">Reference proteome</keyword>
<keyword evidence="4" id="KW-0804">Transcription</keyword>
<dbReference type="Gene3D" id="3.30.730.10">
    <property type="entry name" value="AP2/ERF domain"/>
    <property type="match status" value="5"/>
</dbReference>
<sequence length="734" mass="78581">MAGDGSHNAHMAMHMHQSNNTMAAADAGDAAEALAALQGSSRGMAPSQAPGAPPMTAQILPGLRVPGMGRGSSLYRGVSKAGDKKKWRAMIQHNHEQHHVGYYPTAEEAARAYDRKALLFMGPSAITNFPATDYNGINLEADGSVEDQMKKRRRTRTSQFRGVTRSGAKWRAAIRINNIKRELGVFETEAEAARAYDAEALQMFGPTATLNFGASAPSPGDAAAHVQPQPSQTFPASAPDGAEQLAMLASTPVNYHHDPELSPPMTGPPPPEAQQSSQQETAVPLPRFLGVRPAGNGQYIAQVVVDLGKFNTEEEAAAAYDRASVWCLGLTSRLNFPAEQQIGVDGSIGNFLSEDGPQGGESYPRQHFTGQMSAATGPQDNTAQAAGSATEQPASAPSNFPMALQNPPIPARPDKLSRYVGLSKKHNRWKALIKVHGKRKELGSFTTEEGAARCYDKHAVLAWGARARTNFNSLELMCTMPDDAQVILDAMREGKGQREAARQHMGGGGLISQVVASALGQLPNVIDSSTQEGQHAHAAIASALAEQNTKKKSAYRGVHANWSRWRAQIYVGGRRRELGSFDTEAEAARAYDFAAISLYGEDRAKTNFPASDYAHYLALAAQHAAAGQAAEPLANASQLVEELQQVVANQDESAASQGVEPPTLQQALPQVHPQLQPFLGQMLAAAQMQSYGNEQQQQSQLPPGQQLQGISNMTPVPHAQGSAADDQHQEEEQQ</sequence>
<feature type="compositionally biased region" description="Pro residues" evidence="6">
    <location>
        <begin position="261"/>
        <end position="272"/>
    </location>
</feature>
<dbReference type="EMBL" id="CAXHTA020000017">
    <property type="protein sequence ID" value="CAL5227253.1"/>
    <property type="molecule type" value="Genomic_DNA"/>
</dbReference>
<evidence type="ECO:0000256" key="2">
    <source>
        <dbReference type="ARBA" id="ARBA00023015"/>
    </source>
</evidence>
<feature type="compositionally biased region" description="Low complexity" evidence="6">
    <location>
        <begin position="689"/>
        <end position="709"/>
    </location>
</feature>
<name>A0ABP1G9C5_9CHLO</name>
<dbReference type="PANTHER" id="PTHR31677:SF196">
    <property type="entry name" value="ETHYLENE-RESPONSIVE TRANSCRIPTION FACTOR ERF109"/>
    <property type="match status" value="1"/>
</dbReference>
<dbReference type="Proteomes" id="UP001497392">
    <property type="component" value="Unassembled WGS sequence"/>
</dbReference>
<feature type="region of interest" description="Disordered" evidence="6">
    <location>
        <begin position="216"/>
        <end position="238"/>
    </location>
</feature>
<evidence type="ECO:0000313" key="9">
    <source>
        <dbReference type="Proteomes" id="UP001497392"/>
    </source>
</evidence>